<dbReference type="Gene3D" id="3.40.250.10">
    <property type="entry name" value="Rhodanese-like domain"/>
    <property type="match status" value="1"/>
</dbReference>
<accession>A0A7J7IKM1</accession>
<name>A0A7J7IKM1_9RHOD</name>
<dbReference type="AlphaFoldDB" id="A0A7J7IKM1"/>
<organism evidence="1 2">
    <name type="scientific">Cyanidiococcus yangmingshanensis</name>
    <dbReference type="NCBI Taxonomy" id="2690220"/>
    <lineage>
        <taxon>Eukaryota</taxon>
        <taxon>Rhodophyta</taxon>
        <taxon>Bangiophyceae</taxon>
        <taxon>Cyanidiales</taxon>
        <taxon>Cyanidiaceae</taxon>
        <taxon>Cyanidiococcus</taxon>
    </lineage>
</organism>
<dbReference type="Proteomes" id="UP000530660">
    <property type="component" value="Unassembled WGS sequence"/>
</dbReference>
<protein>
    <recommendedName>
        <fullName evidence="3">Rhodanese domain-containing protein</fullName>
    </recommendedName>
</protein>
<dbReference type="InterPro" id="IPR036873">
    <property type="entry name" value="Rhodanese-like_dom_sf"/>
</dbReference>
<keyword evidence="2" id="KW-1185">Reference proteome</keyword>
<evidence type="ECO:0000313" key="1">
    <source>
        <dbReference type="EMBL" id="KAF6003270.1"/>
    </source>
</evidence>
<comment type="caution">
    <text evidence="1">The sequence shown here is derived from an EMBL/GenBank/DDBJ whole genome shotgun (WGS) entry which is preliminary data.</text>
</comment>
<evidence type="ECO:0000313" key="2">
    <source>
        <dbReference type="Proteomes" id="UP000530660"/>
    </source>
</evidence>
<proteinExistence type="predicted"/>
<dbReference type="OrthoDB" id="566238at2759"/>
<sequence length="200" mass="22293">MASGSAASSEARLDSLLRHYEDAQREQGNPTRWLRTEELKACLEDIDSDVKMILVDVRDEAEQRVSVLKGALSPARLDELLKNTGAPPGYSTSDEISRAELGRTLLVPYCTAGVRSAAFGSRLAAKYPEWAPYIRNGEGIVRATYVMPEYIVDPLTGVAVRRVHVFGETWNLAAPSFETVQFSRWQRLARAWSHLSSQRP</sequence>
<evidence type="ECO:0008006" key="3">
    <source>
        <dbReference type="Google" id="ProtNLM"/>
    </source>
</evidence>
<reference evidence="1 2" key="1">
    <citation type="journal article" date="2020" name="J. Phycol.">
        <title>Comparative genome analysis reveals Cyanidiococcus gen. nov., a new extremophilic red algal genus sister to Cyanidioschyzon (Cyanidioschyzonaceae, Rhodophyta).</title>
        <authorList>
            <person name="Liu S.-L."/>
            <person name="Chiang Y.-R."/>
            <person name="Yoon H.S."/>
            <person name="Fu H.-Y."/>
        </authorList>
    </citation>
    <scope>NUCLEOTIDE SEQUENCE [LARGE SCALE GENOMIC DNA]</scope>
    <source>
        <strain evidence="1 2">THAL066</strain>
    </source>
</reference>
<dbReference type="EMBL" id="VWRR01000007">
    <property type="protein sequence ID" value="KAF6003270.1"/>
    <property type="molecule type" value="Genomic_DNA"/>
</dbReference>
<gene>
    <name evidence="1" type="ORF">F1559_002473</name>
</gene>
<dbReference type="SUPFAM" id="SSF52821">
    <property type="entry name" value="Rhodanese/Cell cycle control phosphatase"/>
    <property type="match status" value="1"/>
</dbReference>